<dbReference type="FunFam" id="2.40.10.10:FF:000036">
    <property type="entry name" value="Trypsin beta"/>
    <property type="match status" value="1"/>
</dbReference>
<dbReference type="Gene3D" id="2.40.10.10">
    <property type="entry name" value="Trypsin-like serine proteases"/>
    <property type="match status" value="2"/>
</dbReference>
<dbReference type="PANTHER" id="PTHR24250:SF27">
    <property type="entry name" value="ELASTASE 2 LIKE"/>
    <property type="match status" value="1"/>
</dbReference>
<dbReference type="InterPro" id="IPR009003">
    <property type="entry name" value="Peptidase_S1_PA"/>
</dbReference>
<evidence type="ECO:0000256" key="1">
    <source>
        <dbReference type="ARBA" id="ARBA00022670"/>
    </source>
</evidence>
<keyword evidence="2" id="KW-0378">Hydrolase</keyword>
<dbReference type="PROSITE" id="PS00135">
    <property type="entry name" value="TRYPSIN_SER"/>
    <property type="match status" value="1"/>
</dbReference>
<evidence type="ECO:0000256" key="3">
    <source>
        <dbReference type="ARBA" id="ARBA00022825"/>
    </source>
</evidence>
<dbReference type="PANTHER" id="PTHR24250">
    <property type="entry name" value="CHYMOTRYPSIN-RELATED"/>
    <property type="match status" value="1"/>
</dbReference>
<evidence type="ECO:0000313" key="6">
    <source>
        <dbReference type="EMBL" id="KAK3106158.1"/>
    </source>
</evidence>
<name>A0AA88YRE7_PINIB</name>
<keyword evidence="1" id="KW-0645">Protease</keyword>
<sequence length="202" mass="22142">MKIKFQTRGDVSKFISRNQYKRSRRTPPGIKMEVKLYFYSMHPEYNENAGGFPNDIAILQLSSAAELSEQVQSANLPSSTSTSFYNGRTCYITGWGRLSGGGSLPNILQEAKTTVVSHSNCRNMLGYTGLLYLQQGPHICVHTGENGACNGDSGGPLVCDVNGKWELAGATSWGLQNCPTSSPSVYARVSNYLSWIRQNTDL</sequence>
<dbReference type="EMBL" id="VSWD01000003">
    <property type="protein sequence ID" value="KAK3106158.1"/>
    <property type="molecule type" value="Genomic_DNA"/>
</dbReference>
<dbReference type="Proteomes" id="UP001186944">
    <property type="component" value="Unassembled WGS sequence"/>
</dbReference>
<dbReference type="GO" id="GO:0004252">
    <property type="term" value="F:serine-type endopeptidase activity"/>
    <property type="evidence" value="ECO:0007669"/>
    <property type="project" value="InterPro"/>
</dbReference>
<accession>A0AA88YRE7</accession>
<dbReference type="InterPro" id="IPR001254">
    <property type="entry name" value="Trypsin_dom"/>
</dbReference>
<reference evidence="6" key="1">
    <citation type="submission" date="2019-08" db="EMBL/GenBank/DDBJ databases">
        <title>The improved chromosome-level genome for the pearl oyster Pinctada fucata martensii using PacBio sequencing and Hi-C.</title>
        <authorList>
            <person name="Zheng Z."/>
        </authorList>
    </citation>
    <scope>NUCLEOTIDE SEQUENCE</scope>
    <source>
        <strain evidence="6">ZZ-2019</strain>
        <tissue evidence="6">Adductor muscle</tissue>
    </source>
</reference>
<dbReference type="InterPro" id="IPR001314">
    <property type="entry name" value="Peptidase_S1A"/>
</dbReference>
<gene>
    <name evidence="6" type="ORF">FSP39_013963</name>
</gene>
<dbReference type="InterPro" id="IPR043504">
    <property type="entry name" value="Peptidase_S1_PA_chymotrypsin"/>
</dbReference>
<evidence type="ECO:0000256" key="4">
    <source>
        <dbReference type="ARBA" id="ARBA00023157"/>
    </source>
</evidence>
<keyword evidence="4" id="KW-1015">Disulfide bond</keyword>
<organism evidence="6 7">
    <name type="scientific">Pinctada imbricata</name>
    <name type="common">Atlantic pearl-oyster</name>
    <name type="synonym">Pinctada martensii</name>
    <dbReference type="NCBI Taxonomy" id="66713"/>
    <lineage>
        <taxon>Eukaryota</taxon>
        <taxon>Metazoa</taxon>
        <taxon>Spiralia</taxon>
        <taxon>Lophotrochozoa</taxon>
        <taxon>Mollusca</taxon>
        <taxon>Bivalvia</taxon>
        <taxon>Autobranchia</taxon>
        <taxon>Pteriomorphia</taxon>
        <taxon>Pterioida</taxon>
        <taxon>Pterioidea</taxon>
        <taxon>Pteriidae</taxon>
        <taxon>Pinctada</taxon>
    </lineage>
</organism>
<dbReference type="InterPro" id="IPR033116">
    <property type="entry name" value="TRYPSIN_SER"/>
</dbReference>
<dbReference type="SUPFAM" id="SSF50494">
    <property type="entry name" value="Trypsin-like serine proteases"/>
    <property type="match status" value="1"/>
</dbReference>
<evidence type="ECO:0000259" key="5">
    <source>
        <dbReference type="PROSITE" id="PS50240"/>
    </source>
</evidence>
<protein>
    <recommendedName>
        <fullName evidence="5">Peptidase S1 domain-containing protein</fullName>
    </recommendedName>
</protein>
<dbReference type="GO" id="GO:0006508">
    <property type="term" value="P:proteolysis"/>
    <property type="evidence" value="ECO:0007669"/>
    <property type="project" value="UniProtKB-KW"/>
</dbReference>
<dbReference type="AlphaFoldDB" id="A0AA88YRE7"/>
<keyword evidence="3" id="KW-0720">Serine protease</keyword>
<evidence type="ECO:0000313" key="7">
    <source>
        <dbReference type="Proteomes" id="UP001186944"/>
    </source>
</evidence>
<dbReference type="SMART" id="SM00020">
    <property type="entry name" value="Tryp_SPc"/>
    <property type="match status" value="1"/>
</dbReference>
<comment type="caution">
    <text evidence="6">The sequence shown here is derived from an EMBL/GenBank/DDBJ whole genome shotgun (WGS) entry which is preliminary data.</text>
</comment>
<dbReference type="PROSITE" id="PS50240">
    <property type="entry name" value="TRYPSIN_DOM"/>
    <property type="match status" value="1"/>
</dbReference>
<dbReference type="Pfam" id="PF00089">
    <property type="entry name" value="Trypsin"/>
    <property type="match status" value="1"/>
</dbReference>
<dbReference type="PRINTS" id="PR00722">
    <property type="entry name" value="CHYMOTRYPSIN"/>
</dbReference>
<proteinExistence type="predicted"/>
<dbReference type="CDD" id="cd00190">
    <property type="entry name" value="Tryp_SPc"/>
    <property type="match status" value="1"/>
</dbReference>
<keyword evidence="7" id="KW-1185">Reference proteome</keyword>
<feature type="domain" description="Peptidase S1" evidence="5">
    <location>
        <begin position="41"/>
        <end position="201"/>
    </location>
</feature>
<evidence type="ECO:0000256" key="2">
    <source>
        <dbReference type="ARBA" id="ARBA00022801"/>
    </source>
</evidence>